<sequence>MTHRWPGRLSRSTARAEAVADIRGDTVRTFLDMDTRQSIAAGGVDALRKLGRADDSLHEQWRRVEEQCFAAGATYLAATERPESDVSEEAWSAFASAIAELGAASAAVDRFYEAYRGRIEQAVAEYAAVPRLAADARRAAREVAGRVDGTQPYHDFRSVRTALRNVDSALDALARAEATGLGPDVVAAAARTRDATDALRTALADAPGRADAATKALASVRTRLQAVGTRAENIAPAYSALLREFVAAGSADLTGARERCEQHMRAAAADIEDATVAARRGDPEGALDRIAAARQHLADGEEDVDAVTDRLARLREVRDHPDRVEQGVRFRLRDAQLLVVDRGRVAEWGSVLDAQLARLERAGERLTVGRPDYWAYLRELDAIDAFVAGVIDRVRGRRG</sequence>
<dbReference type="Proteomes" id="UP000182054">
    <property type="component" value="Unassembled WGS sequence"/>
</dbReference>
<dbReference type="EMBL" id="FOJN01000006">
    <property type="protein sequence ID" value="SFA50923.1"/>
    <property type="molecule type" value="Genomic_DNA"/>
</dbReference>
<gene>
    <name evidence="1" type="ORF">SAMN05444374_106149</name>
</gene>
<accession>A0A1I0TH88</accession>
<evidence type="ECO:0000313" key="2">
    <source>
        <dbReference type="Proteomes" id="UP000182054"/>
    </source>
</evidence>
<evidence type="ECO:0000313" key="1">
    <source>
        <dbReference type="EMBL" id="SFA50923.1"/>
    </source>
</evidence>
<name>A0A1I0TH88_9NOCA</name>
<dbReference type="GeneID" id="85485868"/>
<reference evidence="1 2" key="1">
    <citation type="submission" date="2016-10" db="EMBL/GenBank/DDBJ databases">
        <authorList>
            <person name="de Groot N.N."/>
        </authorList>
    </citation>
    <scope>NUCLEOTIDE SEQUENCE [LARGE SCALE GENOMIC DNA]</scope>
    <source>
        <strain evidence="1 2">DSM 44908</strain>
    </source>
</reference>
<organism evidence="1 2">
    <name type="scientific">Rhodococcoides kroppenstedtii</name>
    <dbReference type="NCBI Taxonomy" id="293050"/>
    <lineage>
        <taxon>Bacteria</taxon>
        <taxon>Bacillati</taxon>
        <taxon>Actinomycetota</taxon>
        <taxon>Actinomycetes</taxon>
        <taxon>Mycobacteriales</taxon>
        <taxon>Nocardiaceae</taxon>
        <taxon>Rhodococcoides</taxon>
    </lineage>
</organism>
<protein>
    <submittedName>
        <fullName evidence="1">Uncharacterized protein</fullName>
    </submittedName>
</protein>
<dbReference type="AlphaFoldDB" id="A0A1I0TH88"/>
<proteinExistence type="predicted"/>
<dbReference type="RefSeq" id="WP_244516472.1">
    <property type="nucleotide sequence ID" value="NZ_FOJN01000006.1"/>
</dbReference>